<accession>A0A226ER71</accession>
<dbReference type="GO" id="GO:0043025">
    <property type="term" value="C:neuronal cell body"/>
    <property type="evidence" value="ECO:0007669"/>
    <property type="project" value="TreeGrafter"/>
</dbReference>
<keyword evidence="3 8" id="KW-0812">Transmembrane</keyword>
<evidence type="ECO:0000256" key="8">
    <source>
        <dbReference type="SAM" id="Phobius"/>
    </source>
</evidence>
<feature type="transmembrane region" description="Helical" evidence="8">
    <location>
        <begin position="44"/>
        <end position="66"/>
    </location>
</feature>
<evidence type="ECO:0000256" key="6">
    <source>
        <dbReference type="ARBA" id="ARBA00023170"/>
    </source>
</evidence>
<feature type="transmembrane region" description="Helical" evidence="8">
    <location>
        <begin position="145"/>
        <end position="169"/>
    </location>
</feature>
<dbReference type="PANTHER" id="PTHR21143">
    <property type="entry name" value="INVERTEBRATE GUSTATORY RECEPTOR"/>
    <property type="match status" value="1"/>
</dbReference>
<name>A0A226ER71_FOLCA</name>
<evidence type="ECO:0000256" key="3">
    <source>
        <dbReference type="ARBA" id="ARBA00022692"/>
    </source>
</evidence>
<evidence type="ECO:0000256" key="5">
    <source>
        <dbReference type="ARBA" id="ARBA00023136"/>
    </source>
</evidence>
<keyword evidence="10" id="KW-1185">Reference proteome</keyword>
<reference evidence="9 10" key="1">
    <citation type="submission" date="2015-12" db="EMBL/GenBank/DDBJ databases">
        <title>The genome of Folsomia candida.</title>
        <authorList>
            <person name="Faddeeva A."/>
            <person name="Derks M.F."/>
            <person name="Anvar Y."/>
            <person name="Smit S."/>
            <person name="Van Straalen N."/>
            <person name="Roelofs D."/>
        </authorList>
    </citation>
    <scope>NUCLEOTIDE SEQUENCE [LARGE SCALE GENOMIC DNA]</scope>
    <source>
        <strain evidence="9 10">VU population</strain>
        <tissue evidence="9">Whole body</tissue>
    </source>
</reference>
<evidence type="ECO:0000256" key="7">
    <source>
        <dbReference type="ARBA" id="ARBA00023224"/>
    </source>
</evidence>
<dbReference type="GO" id="GO:0007165">
    <property type="term" value="P:signal transduction"/>
    <property type="evidence" value="ECO:0007669"/>
    <property type="project" value="UniProtKB-KW"/>
</dbReference>
<sequence>MAICPLSQIKPVLTLAKVLGLNWFETQHHHTCPPPKTCQVRSHCFSIGSLINILITVIVSFSALWIQLNVWNFVSAFFVGVEQFTYGLYIILYYWQTPSILIVPRFSFRPLPKLWGQMLTISNQLNTLKCPPFTAPKKWGSRLGVVSWTIAIVTLIQNLAYNIFFTFAIHSLCDILAEMKAEGVEGNCYSEVFTAIGLHTTSIMFFVVCICPQIIVLLFFVHCFVIKRLLRYTRHILHHTLSPDSSAIFISEREKCQQLVQLRLIYSELVEIVRKIGNCFGLPLLTVCISSILSLTVATYIMFSTQMPDYDSGEVRGGAPLLVLLACQLYFAVYTLSFLLAGGNMVKTGGDKIHQTLHRSNHVPHNYSVGNSTSDIQFQITMFQNTERTIVSVYGITTVEMKILTAVVANVLTYFLILVQLKISLELTRGPLNGANNSVLTPSS</sequence>
<dbReference type="PANTHER" id="PTHR21143:SF133">
    <property type="entry name" value="GUSTATORY AND PHEROMONE RECEPTOR 32A-RELATED"/>
    <property type="match status" value="1"/>
</dbReference>
<dbReference type="GO" id="GO:0030424">
    <property type="term" value="C:axon"/>
    <property type="evidence" value="ECO:0007669"/>
    <property type="project" value="TreeGrafter"/>
</dbReference>
<keyword evidence="4 8" id="KW-1133">Transmembrane helix</keyword>
<feature type="transmembrane region" description="Helical" evidence="8">
    <location>
        <begin position="280"/>
        <end position="301"/>
    </location>
</feature>
<keyword evidence="6 9" id="KW-0675">Receptor</keyword>
<dbReference type="GO" id="GO:0007635">
    <property type="term" value="P:chemosensory behavior"/>
    <property type="evidence" value="ECO:0007669"/>
    <property type="project" value="TreeGrafter"/>
</dbReference>
<keyword evidence="2" id="KW-1003">Cell membrane</keyword>
<dbReference type="GO" id="GO:0030425">
    <property type="term" value="C:dendrite"/>
    <property type="evidence" value="ECO:0007669"/>
    <property type="project" value="TreeGrafter"/>
</dbReference>
<dbReference type="AlphaFoldDB" id="A0A226ER71"/>
<evidence type="ECO:0000256" key="4">
    <source>
        <dbReference type="ARBA" id="ARBA00022989"/>
    </source>
</evidence>
<comment type="subcellular location">
    <subcellularLocation>
        <location evidence="1">Cell membrane</location>
        <topology evidence="1">Multi-pass membrane protein</topology>
    </subcellularLocation>
</comment>
<organism evidence="9 10">
    <name type="scientific">Folsomia candida</name>
    <name type="common">Springtail</name>
    <dbReference type="NCBI Taxonomy" id="158441"/>
    <lineage>
        <taxon>Eukaryota</taxon>
        <taxon>Metazoa</taxon>
        <taxon>Ecdysozoa</taxon>
        <taxon>Arthropoda</taxon>
        <taxon>Hexapoda</taxon>
        <taxon>Collembola</taxon>
        <taxon>Entomobryomorpha</taxon>
        <taxon>Isotomoidea</taxon>
        <taxon>Isotomidae</taxon>
        <taxon>Proisotominae</taxon>
        <taxon>Folsomia</taxon>
    </lineage>
</organism>
<dbReference type="GO" id="GO:0005886">
    <property type="term" value="C:plasma membrane"/>
    <property type="evidence" value="ECO:0007669"/>
    <property type="project" value="UniProtKB-SubCell"/>
</dbReference>
<proteinExistence type="predicted"/>
<dbReference type="GO" id="GO:0008049">
    <property type="term" value="P:male courtship behavior"/>
    <property type="evidence" value="ECO:0007669"/>
    <property type="project" value="TreeGrafter"/>
</dbReference>
<keyword evidence="7" id="KW-0807">Transducer</keyword>
<keyword evidence="5 8" id="KW-0472">Membrane</keyword>
<evidence type="ECO:0000256" key="2">
    <source>
        <dbReference type="ARBA" id="ARBA00022475"/>
    </source>
</evidence>
<gene>
    <name evidence="9" type="ORF">Fcan01_04568</name>
</gene>
<protein>
    <submittedName>
        <fullName evidence="9">Odorant receptor coreceptor</fullName>
    </submittedName>
</protein>
<dbReference type="GO" id="GO:0050909">
    <property type="term" value="P:sensory perception of taste"/>
    <property type="evidence" value="ECO:0007669"/>
    <property type="project" value="InterPro"/>
</dbReference>
<dbReference type="Pfam" id="PF08395">
    <property type="entry name" value="7tm_7"/>
    <property type="match status" value="1"/>
</dbReference>
<evidence type="ECO:0000313" key="9">
    <source>
        <dbReference type="EMBL" id="OXA60135.1"/>
    </source>
</evidence>
<evidence type="ECO:0000256" key="1">
    <source>
        <dbReference type="ARBA" id="ARBA00004651"/>
    </source>
</evidence>
<comment type="caution">
    <text evidence="9">The sequence shown here is derived from an EMBL/GenBank/DDBJ whole genome shotgun (WGS) entry which is preliminary data.</text>
</comment>
<dbReference type="EMBL" id="LNIX01000002">
    <property type="protein sequence ID" value="OXA60135.1"/>
    <property type="molecule type" value="Genomic_DNA"/>
</dbReference>
<dbReference type="Proteomes" id="UP000198287">
    <property type="component" value="Unassembled WGS sequence"/>
</dbReference>
<dbReference type="OrthoDB" id="6366728at2759"/>
<evidence type="ECO:0000313" key="10">
    <source>
        <dbReference type="Proteomes" id="UP000198287"/>
    </source>
</evidence>
<feature type="transmembrane region" description="Helical" evidence="8">
    <location>
        <begin position="203"/>
        <end position="226"/>
    </location>
</feature>
<feature type="transmembrane region" description="Helical" evidence="8">
    <location>
        <begin position="321"/>
        <end position="342"/>
    </location>
</feature>
<dbReference type="InterPro" id="IPR013604">
    <property type="entry name" value="7TM_chemorcpt"/>
</dbReference>